<name>A0A392MNR0_9FABA</name>
<proteinExistence type="predicted"/>
<evidence type="ECO:0000313" key="2">
    <source>
        <dbReference type="Proteomes" id="UP000265520"/>
    </source>
</evidence>
<keyword evidence="2" id="KW-1185">Reference proteome</keyword>
<dbReference type="AlphaFoldDB" id="A0A392MNR0"/>
<evidence type="ECO:0000313" key="1">
    <source>
        <dbReference type="EMBL" id="MCH89127.1"/>
    </source>
</evidence>
<protein>
    <submittedName>
        <fullName evidence="1">Uncharacterized protein</fullName>
    </submittedName>
</protein>
<comment type="caution">
    <text evidence="1">The sequence shown here is derived from an EMBL/GenBank/DDBJ whole genome shotgun (WGS) entry which is preliminary data.</text>
</comment>
<reference evidence="1 2" key="1">
    <citation type="journal article" date="2018" name="Front. Plant Sci.">
        <title>Red Clover (Trifolium pratense) and Zigzag Clover (T. medium) - A Picture of Genomic Similarities and Differences.</title>
        <authorList>
            <person name="Dluhosova J."/>
            <person name="Istvanek J."/>
            <person name="Nedelnik J."/>
            <person name="Repkova J."/>
        </authorList>
    </citation>
    <scope>NUCLEOTIDE SEQUENCE [LARGE SCALE GENOMIC DNA]</scope>
    <source>
        <strain evidence="2">cv. 10/8</strain>
        <tissue evidence="1">Leaf</tissue>
    </source>
</reference>
<feature type="non-terminal residue" evidence="1">
    <location>
        <position position="80"/>
    </location>
</feature>
<dbReference type="EMBL" id="LXQA010015527">
    <property type="protein sequence ID" value="MCH89127.1"/>
    <property type="molecule type" value="Genomic_DNA"/>
</dbReference>
<organism evidence="1 2">
    <name type="scientific">Trifolium medium</name>
    <dbReference type="NCBI Taxonomy" id="97028"/>
    <lineage>
        <taxon>Eukaryota</taxon>
        <taxon>Viridiplantae</taxon>
        <taxon>Streptophyta</taxon>
        <taxon>Embryophyta</taxon>
        <taxon>Tracheophyta</taxon>
        <taxon>Spermatophyta</taxon>
        <taxon>Magnoliopsida</taxon>
        <taxon>eudicotyledons</taxon>
        <taxon>Gunneridae</taxon>
        <taxon>Pentapetalae</taxon>
        <taxon>rosids</taxon>
        <taxon>fabids</taxon>
        <taxon>Fabales</taxon>
        <taxon>Fabaceae</taxon>
        <taxon>Papilionoideae</taxon>
        <taxon>50 kb inversion clade</taxon>
        <taxon>NPAAA clade</taxon>
        <taxon>Hologalegina</taxon>
        <taxon>IRL clade</taxon>
        <taxon>Trifolieae</taxon>
        <taxon>Trifolium</taxon>
    </lineage>
</organism>
<accession>A0A392MNR0</accession>
<sequence length="80" mass="8987">MLLPEFSPSNSNRPTQLLNTGVDVVPSEVSGLILAKVLKCCFLSKVVSVLVCFAWGIRGLFEFMLRMCTGRRAHLEQFQR</sequence>
<dbReference type="Proteomes" id="UP000265520">
    <property type="component" value="Unassembled WGS sequence"/>
</dbReference>
<gene>
    <name evidence="1" type="ORF">A2U01_0010020</name>
</gene>